<evidence type="ECO:0000256" key="2">
    <source>
        <dbReference type="SAM" id="Phobius"/>
    </source>
</evidence>
<name>A0A1I8NGZ2_MUSDO</name>
<organism evidence="3">
    <name type="scientific">Musca domestica</name>
    <name type="common">House fly</name>
    <dbReference type="NCBI Taxonomy" id="7370"/>
    <lineage>
        <taxon>Eukaryota</taxon>
        <taxon>Metazoa</taxon>
        <taxon>Ecdysozoa</taxon>
        <taxon>Arthropoda</taxon>
        <taxon>Hexapoda</taxon>
        <taxon>Insecta</taxon>
        <taxon>Pterygota</taxon>
        <taxon>Neoptera</taxon>
        <taxon>Endopterygota</taxon>
        <taxon>Diptera</taxon>
        <taxon>Brachycera</taxon>
        <taxon>Muscomorpha</taxon>
        <taxon>Muscoidea</taxon>
        <taxon>Muscidae</taxon>
        <taxon>Musca</taxon>
    </lineage>
</organism>
<proteinExistence type="predicted"/>
<keyword evidence="2" id="KW-1133">Transmembrane helix</keyword>
<dbReference type="EnsemblMetazoa" id="MDOA015034-RA">
    <property type="protein sequence ID" value="MDOA015034-PA"/>
    <property type="gene ID" value="MDOA015034"/>
</dbReference>
<dbReference type="AlphaFoldDB" id="A0A1I8NGZ2"/>
<keyword evidence="2" id="KW-0812">Transmembrane</keyword>
<feature type="transmembrane region" description="Helical" evidence="2">
    <location>
        <begin position="162"/>
        <end position="190"/>
    </location>
</feature>
<evidence type="ECO:0000256" key="1">
    <source>
        <dbReference type="SAM" id="MobiDB-lite"/>
    </source>
</evidence>
<dbReference type="VEuPathDB" id="VectorBase:MDOA015034"/>
<accession>A0A1I8NGZ2</accession>
<gene>
    <name evidence="3" type="primary">101887371</name>
</gene>
<protein>
    <submittedName>
        <fullName evidence="3">Uncharacterized protein</fullName>
    </submittedName>
</protein>
<sequence length="191" mass="20966">MEAAASDFQRRFHISVDDSETNRSNFGNSINVSNSNDCANTLNQGSISDTSVRRFSTYLCSSLSTESSTSNESGGSDAAASGEICCECGMVHYSSDDDGLDSDNNNGDKRTNALMTCHGGHQQHSSSSSSSHHRNRRASHSDILDKNLHLDRIFVCVEVSHFFLSLGVIMTFYSLYCTARLIDIFLVFLYC</sequence>
<evidence type="ECO:0000313" key="3">
    <source>
        <dbReference type="EnsemblMetazoa" id="MDOA015034-PA"/>
    </source>
</evidence>
<reference evidence="3" key="1">
    <citation type="submission" date="2020-05" db="UniProtKB">
        <authorList>
            <consortium name="EnsemblMetazoa"/>
        </authorList>
    </citation>
    <scope>IDENTIFICATION</scope>
    <source>
        <strain evidence="3">Aabys</strain>
    </source>
</reference>
<keyword evidence="2" id="KW-0472">Membrane</keyword>
<feature type="region of interest" description="Disordered" evidence="1">
    <location>
        <begin position="111"/>
        <end position="136"/>
    </location>
</feature>